<dbReference type="PANTHER" id="PTHR42756:SF1">
    <property type="entry name" value="TRANSCRIPTIONAL REPRESSOR OF EMRAB OPERON"/>
    <property type="match status" value="1"/>
</dbReference>
<reference evidence="5" key="1">
    <citation type="journal article" date="2020" name="mSystems">
        <title>Genome- and Community-Level Interaction Insights into Carbon Utilization and Element Cycling Functions of Hydrothermarchaeota in Hydrothermal Sediment.</title>
        <authorList>
            <person name="Zhou Z."/>
            <person name="Liu Y."/>
            <person name="Xu W."/>
            <person name="Pan J."/>
            <person name="Luo Z.H."/>
            <person name="Li M."/>
        </authorList>
    </citation>
    <scope>NUCLEOTIDE SEQUENCE [LARGE SCALE GENOMIC DNA]</scope>
    <source>
        <strain evidence="5">SpSt-747</strain>
    </source>
</reference>
<dbReference type="EMBL" id="DTFV01000008">
    <property type="protein sequence ID" value="HGI29796.1"/>
    <property type="molecule type" value="Genomic_DNA"/>
</dbReference>
<gene>
    <name evidence="5" type="ORF">ENV30_00520</name>
</gene>
<evidence type="ECO:0000256" key="2">
    <source>
        <dbReference type="ARBA" id="ARBA00023125"/>
    </source>
</evidence>
<dbReference type="GO" id="GO:0003677">
    <property type="term" value="F:DNA binding"/>
    <property type="evidence" value="ECO:0007669"/>
    <property type="project" value="UniProtKB-KW"/>
</dbReference>
<dbReference type="SUPFAM" id="SSF46785">
    <property type="entry name" value="Winged helix' DNA-binding domain"/>
    <property type="match status" value="1"/>
</dbReference>
<protein>
    <submittedName>
        <fullName evidence="5">MarR family transcriptional regulator</fullName>
    </submittedName>
</protein>
<proteinExistence type="predicted"/>
<dbReference type="PRINTS" id="PR00598">
    <property type="entry name" value="HTHMARR"/>
</dbReference>
<evidence type="ECO:0000256" key="3">
    <source>
        <dbReference type="ARBA" id="ARBA00023163"/>
    </source>
</evidence>
<keyword evidence="2" id="KW-0238">DNA-binding</keyword>
<evidence type="ECO:0000256" key="1">
    <source>
        <dbReference type="ARBA" id="ARBA00023015"/>
    </source>
</evidence>
<dbReference type="Pfam" id="PF01047">
    <property type="entry name" value="MarR"/>
    <property type="match status" value="1"/>
</dbReference>
<dbReference type="PANTHER" id="PTHR42756">
    <property type="entry name" value="TRANSCRIPTIONAL REGULATOR, MARR"/>
    <property type="match status" value="1"/>
</dbReference>
<feature type="domain" description="HTH marR-type" evidence="4">
    <location>
        <begin position="3"/>
        <end position="135"/>
    </location>
</feature>
<dbReference type="SMART" id="SM00347">
    <property type="entry name" value="HTH_MARR"/>
    <property type="match status" value="1"/>
</dbReference>
<comment type="caution">
    <text evidence="5">The sequence shown here is derived from an EMBL/GenBank/DDBJ whole genome shotgun (WGS) entry which is preliminary data.</text>
</comment>
<dbReference type="GO" id="GO:0003700">
    <property type="term" value="F:DNA-binding transcription factor activity"/>
    <property type="evidence" value="ECO:0007669"/>
    <property type="project" value="InterPro"/>
</dbReference>
<dbReference type="AlphaFoldDB" id="A0A7V3YEW9"/>
<keyword evidence="1" id="KW-0805">Transcription regulation</keyword>
<dbReference type="PROSITE" id="PS50995">
    <property type="entry name" value="HTH_MARR_2"/>
    <property type="match status" value="1"/>
</dbReference>
<dbReference type="InterPro" id="IPR000835">
    <property type="entry name" value="HTH_MarR-typ"/>
</dbReference>
<dbReference type="InterPro" id="IPR036388">
    <property type="entry name" value="WH-like_DNA-bd_sf"/>
</dbReference>
<dbReference type="InterPro" id="IPR036390">
    <property type="entry name" value="WH_DNA-bd_sf"/>
</dbReference>
<evidence type="ECO:0000313" key="5">
    <source>
        <dbReference type="EMBL" id="HGI29796.1"/>
    </source>
</evidence>
<name>A0A7V3YEW9_9BACT</name>
<dbReference type="Gene3D" id="1.10.10.10">
    <property type="entry name" value="Winged helix-like DNA-binding domain superfamily/Winged helix DNA-binding domain"/>
    <property type="match status" value="1"/>
</dbReference>
<evidence type="ECO:0000259" key="4">
    <source>
        <dbReference type="PROSITE" id="PS50995"/>
    </source>
</evidence>
<accession>A0A7V3YEW9</accession>
<sequence>MNEDTILKRLFLIQRLHFHVLHRELEKHGLHPGQPPVIMIVARHEGITQNQVAEKLNLRPATVAIMLRRMEKAGLVHRKQDESDRRLQRVYLTEKGKSYYEFVSQKMERMEGIATQGFSEEEKFKLRNFLDRIITNFKSHTRGDSDA</sequence>
<organism evidence="5">
    <name type="scientific">Candidatus Caldatribacterium californiense</name>
    <dbReference type="NCBI Taxonomy" id="1454726"/>
    <lineage>
        <taxon>Bacteria</taxon>
        <taxon>Pseudomonadati</taxon>
        <taxon>Atribacterota</taxon>
        <taxon>Atribacteria</taxon>
        <taxon>Atribacterales</taxon>
        <taxon>Candidatus Caldatribacteriaceae</taxon>
        <taxon>Candidatus Caldatribacterium</taxon>
    </lineage>
</organism>
<keyword evidence="3" id="KW-0804">Transcription</keyword>